<dbReference type="NCBIfam" id="TIGR01035">
    <property type="entry name" value="hemA"/>
    <property type="match status" value="1"/>
</dbReference>
<dbReference type="PIRSF" id="PIRSF000445">
    <property type="entry name" value="4pyrrol_synth_GluRdtase"/>
    <property type="match status" value="1"/>
</dbReference>
<evidence type="ECO:0000256" key="5">
    <source>
        <dbReference type="ARBA" id="ARBA00023002"/>
    </source>
</evidence>
<dbReference type="CDD" id="cd05213">
    <property type="entry name" value="NAD_bind_Glutamyl_tRNA_reduct"/>
    <property type="match status" value="1"/>
</dbReference>
<evidence type="ECO:0000256" key="4">
    <source>
        <dbReference type="ARBA" id="ARBA00022857"/>
    </source>
</evidence>
<comment type="catalytic activity">
    <reaction evidence="7 9">
        <text>(S)-4-amino-5-oxopentanoate + tRNA(Glu) + NADP(+) = L-glutamyl-tRNA(Glu) + NADPH + H(+)</text>
        <dbReference type="Rhea" id="RHEA:12344"/>
        <dbReference type="Rhea" id="RHEA-COMP:9663"/>
        <dbReference type="Rhea" id="RHEA-COMP:9680"/>
        <dbReference type="ChEBI" id="CHEBI:15378"/>
        <dbReference type="ChEBI" id="CHEBI:57501"/>
        <dbReference type="ChEBI" id="CHEBI:57783"/>
        <dbReference type="ChEBI" id="CHEBI:58349"/>
        <dbReference type="ChEBI" id="CHEBI:78442"/>
        <dbReference type="ChEBI" id="CHEBI:78520"/>
        <dbReference type="EC" id="1.2.1.70"/>
    </reaction>
</comment>
<dbReference type="InterPro" id="IPR036291">
    <property type="entry name" value="NAD(P)-bd_dom_sf"/>
</dbReference>
<dbReference type="SUPFAM" id="SSF69742">
    <property type="entry name" value="Glutamyl tRNA-reductase catalytic, N-terminal domain"/>
    <property type="match status" value="1"/>
</dbReference>
<dbReference type="InterPro" id="IPR015895">
    <property type="entry name" value="4pyrrol_synth_GluRdtase_N"/>
</dbReference>
<sequence>MEWTITAIGINHQTAPVEVRELFFCTPKEGKLEELSFLSNLRGVKEIVLLSTCNRVEIYALTEGQEIAFELLEEFLKLKLGKADESLKRYFFVKRGREAVEHILSIPCGLSSMVLGENQITSQFKEAFELARRHQTLGKVLERLYQRALKTAKRVRSETAVSKTPVSVSYIAVVLAKNIFGFLEGCKVLVVGAGETAELTALYLKREKAQIFVTNRTFERAVSLARKIGGSVIDWNRYKEFLKEVDIAIFSTSSQSYLITAEELSKLFKKKHTPTVFIDISVPRNVDPKIADLEGVFLFNIDDLREIAEKNLQTRKEEAKKGWLIVKEETEKFLRWFESLERDRLIKELNSLVEKLKEYSLSEGETPKEILDKFTKRFMYPLYKVLKSHPQLLDRFVKELKEVTQKVEKK</sequence>
<evidence type="ECO:0000259" key="14">
    <source>
        <dbReference type="Pfam" id="PF01488"/>
    </source>
</evidence>
<dbReference type="AlphaFoldDB" id="A0A9D0YQ96"/>
<comment type="similarity">
    <text evidence="2 9">Belongs to the glutamyl-tRNA reductase family.</text>
</comment>
<feature type="binding site" evidence="9 12">
    <location>
        <begin position="192"/>
        <end position="197"/>
    </location>
    <ligand>
        <name>NADP(+)</name>
        <dbReference type="ChEBI" id="CHEBI:58349"/>
    </ligand>
</feature>
<dbReference type="Gene3D" id="3.30.460.30">
    <property type="entry name" value="Glutamyl-tRNA reductase, N-terminal domain"/>
    <property type="match status" value="1"/>
</dbReference>
<dbReference type="PANTHER" id="PTHR43013:SF1">
    <property type="entry name" value="GLUTAMYL-TRNA REDUCTASE"/>
    <property type="match status" value="1"/>
</dbReference>
<comment type="domain">
    <text evidence="9">Possesses an unusual extended V-shaped dimeric structure with each monomer consisting of three distinct domains arranged along a curved 'spinal' alpha-helix. The N-terminal catalytic domain specifically recognizes the glutamate moiety of the substrate. The second domain is the NADPH-binding domain, and the third C-terminal domain is responsible for dimerization.</text>
</comment>
<dbReference type="PANTHER" id="PTHR43013">
    <property type="entry name" value="GLUTAMYL-TRNA REDUCTASE"/>
    <property type="match status" value="1"/>
</dbReference>
<evidence type="ECO:0000259" key="15">
    <source>
        <dbReference type="Pfam" id="PF05201"/>
    </source>
</evidence>
<dbReference type="EC" id="1.2.1.70" evidence="3 9"/>
<evidence type="ECO:0000256" key="9">
    <source>
        <dbReference type="HAMAP-Rule" id="MF_00087"/>
    </source>
</evidence>
<dbReference type="FunFam" id="3.30.460.30:FF:000001">
    <property type="entry name" value="Glutamyl-tRNA reductase"/>
    <property type="match status" value="1"/>
</dbReference>
<comment type="caution">
    <text evidence="16">The sequence shown here is derived from an EMBL/GenBank/DDBJ whole genome shotgun (WGS) entry which is preliminary data.</text>
</comment>
<feature type="site" description="Important for activity" evidence="9 13">
    <location>
        <position position="102"/>
    </location>
</feature>
<dbReference type="InterPro" id="IPR036453">
    <property type="entry name" value="GluRdtase_dimer_dom_sf"/>
</dbReference>
<dbReference type="SUPFAM" id="SSF51735">
    <property type="entry name" value="NAD(P)-binding Rossmann-fold domains"/>
    <property type="match status" value="1"/>
</dbReference>
<dbReference type="GO" id="GO:0050661">
    <property type="term" value="F:NADP binding"/>
    <property type="evidence" value="ECO:0007669"/>
    <property type="project" value="InterPro"/>
</dbReference>
<dbReference type="Pfam" id="PF05201">
    <property type="entry name" value="GlutR_N"/>
    <property type="match status" value="1"/>
</dbReference>
<comment type="pathway">
    <text evidence="1 9">Porphyrin-containing compound metabolism; protoporphyrin-IX biosynthesis; 5-aminolevulinate from L-glutamyl-tRNA(Glu): step 1/2.</text>
</comment>
<evidence type="ECO:0000256" key="2">
    <source>
        <dbReference type="ARBA" id="ARBA00005916"/>
    </source>
</evidence>
<evidence type="ECO:0000313" key="16">
    <source>
        <dbReference type="EMBL" id="HIP98913.1"/>
    </source>
</evidence>
<feature type="binding site" evidence="9 11">
    <location>
        <position position="123"/>
    </location>
    <ligand>
        <name>substrate</name>
    </ligand>
</feature>
<name>A0A9D0YQ96_AQUAO</name>
<dbReference type="GO" id="GO:0008883">
    <property type="term" value="F:glutamyl-tRNA reductase activity"/>
    <property type="evidence" value="ECO:0007669"/>
    <property type="project" value="UniProtKB-UniRule"/>
</dbReference>
<comment type="miscellaneous">
    <text evidence="9">During catalysis, the active site Cys acts as a nucleophile attacking the alpha-carbonyl group of tRNA-bound glutamate with the formation of a thioester intermediate between enzyme and glutamate, and the concomitant release of tRNA(Glu). The thioester intermediate is finally reduced by direct hydride transfer from NADPH, to form the product GSA.</text>
</comment>
<evidence type="ECO:0000256" key="3">
    <source>
        <dbReference type="ARBA" id="ARBA00012970"/>
    </source>
</evidence>
<evidence type="ECO:0000256" key="8">
    <source>
        <dbReference type="ARBA" id="ARBA00068659"/>
    </source>
</evidence>
<keyword evidence="4 9" id="KW-0521">NADP</keyword>
<dbReference type="SUPFAM" id="SSF69075">
    <property type="entry name" value="Glutamyl tRNA-reductase dimerization domain"/>
    <property type="match status" value="1"/>
</dbReference>
<dbReference type="GO" id="GO:0019353">
    <property type="term" value="P:protoporphyrinogen IX biosynthetic process from glutamate"/>
    <property type="evidence" value="ECO:0007669"/>
    <property type="project" value="TreeGrafter"/>
</dbReference>
<feature type="binding site" evidence="9 11">
    <location>
        <begin position="52"/>
        <end position="55"/>
    </location>
    <ligand>
        <name>substrate</name>
    </ligand>
</feature>
<dbReference type="Gene3D" id="3.40.50.720">
    <property type="entry name" value="NAD(P)-binding Rossmann-like Domain"/>
    <property type="match status" value="1"/>
</dbReference>
<proteinExistence type="inferred from homology"/>
<evidence type="ECO:0000256" key="7">
    <source>
        <dbReference type="ARBA" id="ARBA00047464"/>
    </source>
</evidence>
<feature type="domain" description="Glutamyl-tRNA reductase N-terminal" evidence="15">
    <location>
        <begin position="8"/>
        <end position="159"/>
    </location>
</feature>
<evidence type="ECO:0000256" key="11">
    <source>
        <dbReference type="PIRSR" id="PIRSR000445-2"/>
    </source>
</evidence>
<evidence type="ECO:0000256" key="6">
    <source>
        <dbReference type="ARBA" id="ARBA00023244"/>
    </source>
</evidence>
<dbReference type="EMBL" id="DQVE01000063">
    <property type="protein sequence ID" value="HIP98913.1"/>
    <property type="molecule type" value="Genomic_DNA"/>
</dbReference>
<dbReference type="InterPro" id="IPR036343">
    <property type="entry name" value="GluRdtase_N_sf"/>
</dbReference>
<feature type="binding site" evidence="9 11">
    <location>
        <position position="112"/>
    </location>
    <ligand>
        <name>substrate</name>
    </ligand>
</feature>
<evidence type="ECO:0000256" key="1">
    <source>
        <dbReference type="ARBA" id="ARBA00005059"/>
    </source>
</evidence>
<comment type="function">
    <text evidence="9">Catalyzes the NADPH-dependent reduction of glutamyl-tRNA(Glu) to glutamate 1-semialdehyde (GSA).</text>
</comment>
<reference evidence="16" key="1">
    <citation type="journal article" date="2020" name="ISME J.">
        <title>Gammaproteobacteria mediating utilization of methyl-, sulfur- and petroleum organic compounds in deep ocean hydrothermal plumes.</title>
        <authorList>
            <person name="Zhou Z."/>
            <person name="Liu Y."/>
            <person name="Pan J."/>
            <person name="Cron B.R."/>
            <person name="Toner B.M."/>
            <person name="Anantharaman K."/>
            <person name="Breier J.A."/>
            <person name="Dick G.J."/>
            <person name="Li M."/>
        </authorList>
    </citation>
    <scope>NUCLEOTIDE SEQUENCE</scope>
    <source>
        <strain evidence="16">SZUA-1501</strain>
    </source>
</reference>
<dbReference type="InterPro" id="IPR006151">
    <property type="entry name" value="Shikm_DH/Glu-tRNA_Rdtase"/>
</dbReference>
<accession>A0A9D0YQ96</accession>
<feature type="binding site" evidence="9 11">
    <location>
        <begin position="117"/>
        <end position="119"/>
    </location>
    <ligand>
        <name>substrate</name>
    </ligand>
</feature>
<gene>
    <name evidence="9" type="primary">hemA</name>
    <name evidence="16" type="ORF">EYH37_06110</name>
</gene>
<protein>
    <recommendedName>
        <fullName evidence="8 9">Glutamyl-tRNA reductase</fullName>
        <shortName evidence="9">GluTR</shortName>
        <ecNumber evidence="3 9">1.2.1.70</ecNumber>
    </recommendedName>
</protein>
<evidence type="ECO:0000313" key="17">
    <source>
        <dbReference type="Proteomes" id="UP000606463"/>
    </source>
</evidence>
<dbReference type="Proteomes" id="UP000606463">
    <property type="component" value="Unassembled WGS sequence"/>
</dbReference>
<dbReference type="InterPro" id="IPR000343">
    <property type="entry name" value="4pyrrol_synth_GluRdtase"/>
</dbReference>
<keyword evidence="5 9" id="KW-0560">Oxidoreductase</keyword>
<feature type="domain" description="Quinate/shikimate 5-dehydrogenase/glutamyl-tRNA reductase" evidence="14">
    <location>
        <begin position="175"/>
        <end position="307"/>
    </location>
</feature>
<keyword evidence="6 9" id="KW-0627">Porphyrin biosynthesis</keyword>
<dbReference type="Pfam" id="PF01488">
    <property type="entry name" value="Shikimate_DH"/>
    <property type="match status" value="1"/>
</dbReference>
<dbReference type="FunFam" id="3.40.50.720:FF:000031">
    <property type="entry name" value="Glutamyl-tRNA reductase"/>
    <property type="match status" value="1"/>
</dbReference>
<dbReference type="HAMAP" id="MF_00087">
    <property type="entry name" value="Glu_tRNA_reductase"/>
    <property type="match status" value="1"/>
</dbReference>
<evidence type="ECO:0000256" key="10">
    <source>
        <dbReference type="PIRSR" id="PIRSR000445-1"/>
    </source>
</evidence>
<comment type="subunit">
    <text evidence="9">Homodimer.</text>
</comment>
<evidence type="ECO:0000256" key="12">
    <source>
        <dbReference type="PIRSR" id="PIRSR000445-3"/>
    </source>
</evidence>
<organism evidence="16 17">
    <name type="scientific">Aquifex aeolicus</name>
    <dbReference type="NCBI Taxonomy" id="63363"/>
    <lineage>
        <taxon>Bacteria</taxon>
        <taxon>Pseudomonadati</taxon>
        <taxon>Aquificota</taxon>
        <taxon>Aquificia</taxon>
        <taxon>Aquificales</taxon>
        <taxon>Aquificaceae</taxon>
        <taxon>Aquifex</taxon>
    </lineage>
</organism>
<evidence type="ECO:0000256" key="13">
    <source>
        <dbReference type="PIRSR" id="PIRSR000445-4"/>
    </source>
</evidence>
<feature type="active site" description="Nucleophile" evidence="9 10">
    <location>
        <position position="53"/>
    </location>
</feature>